<organism evidence="2 3">
    <name type="scientific">Piromyces finnis</name>
    <dbReference type="NCBI Taxonomy" id="1754191"/>
    <lineage>
        <taxon>Eukaryota</taxon>
        <taxon>Fungi</taxon>
        <taxon>Fungi incertae sedis</taxon>
        <taxon>Chytridiomycota</taxon>
        <taxon>Chytridiomycota incertae sedis</taxon>
        <taxon>Neocallimastigomycetes</taxon>
        <taxon>Neocallimastigales</taxon>
        <taxon>Neocallimastigaceae</taxon>
        <taxon>Piromyces</taxon>
    </lineage>
</organism>
<protein>
    <submittedName>
        <fullName evidence="2">Uncharacterized protein</fullName>
    </submittedName>
</protein>
<dbReference type="AlphaFoldDB" id="A0A1Y1UJ46"/>
<dbReference type="EMBL" id="MCFH01000132">
    <property type="protein sequence ID" value="ORX38088.1"/>
    <property type="molecule type" value="Genomic_DNA"/>
</dbReference>
<comment type="caution">
    <text evidence="2">The sequence shown here is derived from an EMBL/GenBank/DDBJ whole genome shotgun (WGS) entry which is preliminary data.</text>
</comment>
<name>A0A1Y1UJ46_9FUNG</name>
<accession>A0A1Y1UJ46</accession>
<evidence type="ECO:0000313" key="2">
    <source>
        <dbReference type="EMBL" id="ORX38088.1"/>
    </source>
</evidence>
<reference evidence="2 3" key="1">
    <citation type="submission" date="2016-08" db="EMBL/GenBank/DDBJ databases">
        <title>Genomes of anaerobic fungi encode conserved fungal cellulosomes for biomass hydrolysis.</title>
        <authorList>
            <consortium name="DOE Joint Genome Institute"/>
            <person name="Haitjema C.H."/>
            <person name="Gilmore S.P."/>
            <person name="Henske J.K."/>
            <person name="Solomon K.V."/>
            <person name="De Groot R."/>
            <person name="Kuo A."/>
            <person name="Mondo S.J."/>
            <person name="Salamov A.A."/>
            <person name="Labutti K."/>
            <person name="Zhao Z."/>
            <person name="Chiniquy J."/>
            <person name="Barry K."/>
            <person name="Brewer H.M."/>
            <person name="Purvine S.O."/>
            <person name="Wright A.T."/>
            <person name="Boxma B."/>
            <person name="Van Alen T."/>
            <person name="Hackstein J.H."/>
            <person name="Baker S.E."/>
            <person name="Grigoriev I.V."/>
            <person name="O'Malley M.A."/>
        </authorList>
    </citation>
    <scope>NUCLEOTIDE SEQUENCE [LARGE SCALE GENOMIC DNA]</scope>
    <source>
        <strain evidence="3">finn</strain>
    </source>
</reference>
<dbReference type="Proteomes" id="UP000193719">
    <property type="component" value="Unassembled WGS sequence"/>
</dbReference>
<proteinExistence type="predicted"/>
<keyword evidence="3" id="KW-1185">Reference proteome</keyword>
<evidence type="ECO:0000256" key="1">
    <source>
        <dbReference type="SAM" id="MobiDB-lite"/>
    </source>
</evidence>
<feature type="region of interest" description="Disordered" evidence="1">
    <location>
        <begin position="146"/>
        <end position="166"/>
    </location>
</feature>
<evidence type="ECO:0000313" key="3">
    <source>
        <dbReference type="Proteomes" id="UP000193719"/>
    </source>
</evidence>
<sequence length="340" mass="39097">EPNEALAGIIIFTNCTDSVKRYIMNCESAYEKMEKLKSLYKLDDSSNHGEINKYHHRNNKYCIICNISGHSVKDCHYNPCRPTRTKKNETHPNKQAHKTFSYKREANEDKYCSNIENNETTDSIPCYEELNTMFGPTADNIESKIKSNEKMDDPNISNPENESSEHITNNKEILKNFIDEKIIMNFTNKSSCIFEIVLDKVLYSKDVNKNLISGIKLTKSGISTQIKNNNNQVFLTLFDIQNNEISNHEPDINSIIRIKFINTIQQPNHIKIINQDPHDCSKNNYSQSDSNKQLVFEAKCNGYYLKCKVSKLKSNSNNNLTTNPAYVLKPVYSDTHTPSK</sequence>
<feature type="non-terminal residue" evidence="2">
    <location>
        <position position="1"/>
    </location>
</feature>
<reference evidence="2 3" key="2">
    <citation type="submission" date="2016-08" db="EMBL/GenBank/DDBJ databases">
        <title>Pervasive Adenine N6-methylation of Active Genes in Fungi.</title>
        <authorList>
            <consortium name="DOE Joint Genome Institute"/>
            <person name="Mondo S.J."/>
            <person name="Dannebaum R.O."/>
            <person name="Kuo R.C."/>
            <person name="Labutti K."/>
            <person name="Haridas S."/>
            <person name="Kuo A."/>
            <person name="Salamov A."/>
            <person name="Ahrendt S.R."/>
            <person name="Lipzen A."/>
            <person name="Sullivan W."/>
            <person name="Andreopoulos W.B."/>
            <person name="Clum A."/>
            <person name="Lindquist E."/>
            <person name="Daum C."/>
            <person name="Ramamoorthy G.K."/>
            <person name="Gryganskyi A."/>
            <person name="Culley D."/>
            <person name="Magnuson J.K."/>
            <person name="James T.Y."/>
            <person name="O'Malley M.A."/>
            <person name="Stajich J.E."/>
            <person name="Spatafora J.W."/>
            <person name="Visel A."/>
            <person name="Grigoriev I.V."/>
        </authorList>
    </citation>
    <scope>NUCLEOTIDE SEQUENCE [LARGE SCALE GENOMIC DNA]</scope>
    <source>
        <strain evidence="3">finn</strain>
    </source>
</reference>
<gene>
    <name evidence="2" type="ORF">BCR36DRAFT_313616</name>
</gene>